<keyword evidence="1" id="KW-0805">Transcription regulation</keyword>
<dbReference type="InterPro" id="IPR017884">
    <property type="entry name" value="SANT_dom"/>
</dbReference>
<dbReference type="InterPro" id="IPR051575">
    <property type="entry name" value="Myb-like_DNA-bd"/>
</dbReference>
<dbReference type="GO" id="GO:0042795">
    <property type="term" value="P:snRNA transcription by RNA polymerase II"/>
    <property type="evidence" value="ECO:0007669"/>
    <property type="project" value="TreeGrafter"/>
</dbReference>
<name>A0A9P5ST73_9FUNG</name>
<dbReference type="PROSITE" id="PS50090">
    <property type="entry name" value="MYB_LIKE"/>
    <property type="match status" value="7"/>
</dbReference>
<evidence type="ECO:0000313" key="9">
    <source>
        <dbReference type="EMBL" id="KAF9338093.1"/>
    </source>
</evidence>
<evidence type="ECO:0000256" key="1">
    <source>
        <dbReference type="ARBA" id="ARBA00023015"/>
    </source>
</evidence>
<evidence type="ECO:0000256" key="4">
    <source>
        <dbReference type="ARBA" id="ARBA00023242"/>
    </source>
</evidence>
<organism evidence="9 10">
    <name type="scientific">Podila minutissima</name>
    <dbReference type="NCBI Taxonomy" id="64525"/>
    <lineage>
        <taxon>Eukaryota</taxon>
        <taxon>Fungi</taxon>
        <taxon>Fungi incertae sedis</taxon>
        <taxon>Mucoromycota</taxon>
        <taxon>Mortierellomycotina</taxon>
        <taxon>Mortierellomycetes</taxon>
        <taxon>Mortierellales</taxon>
        <taxon>Mortierellaceae</taxon>
        <taxon>Podila</taxon>
    </lineage>
</organism>
<comment type="caution">
    <text evidence="9">The sequence shown here is derived from an EMBL/GenBank/DDBJ whole genome shotgun (WGS) entry which is preliminary data.</text>
</comment>
<dbReference type="InterPro" id="IPR017930">
    <property type="entry name" value="Myb_dom"/>
</dbReference>
<reference evidence="9" key="1">
    <citation type="journal article" date="2020" name="Fungal Divers.">
        <title>Resolving the Mortierellaceae phylogeny through synthesis of multi-gene phylogenetics and phylogenomics.</title>
        <authorList>
            <person name="Vandepol N."/>
            <person name="Liber J."/>
            <person name="Desiro A."/>
            <person name="Na H."/>
            <person name="Kennedy M."/>
            <person name="Barry K."/>
            <person name="Grigoriev I.V."/>
            <person name="Miller A.N."/>
            <person name="O'Donnell K."/>
            <person name="Stajich J.E."/>
            <person name="Bonito G."/>
        </authorList>
    </citation>
    <scope>NUCLEOTIDE SEQUENCE</scope>
    <source>
        <strain evidence="9">NVP1</strain>
    </source>
</reference>
<feature type="compositionally biased region" description="Polar residues" evidence="5">
    <location>
        <begin position="492"/>
        <end position="504"/>
    </location>
</feature>
<sequence>MDNTLFDGRQRGVPWKQLSAKLNRPVGACYTRYYRVLDPFLADAVEENEDADAEEYVQQTIENPQSVMLATLSSDFLKGTKEGQGAHYADQGPWTAKDRETLERLIVAKAPWATITRELHRNLASCKEKWHRIQYARLEQRRHSTKIQSAQRKRLFKEGFRPHDRNQLIRAVEKHLAKKRTPHMPSADPSSLGFLGVGPTAFPALQPSGSSEAIDWDAIAAALNNKFPAPRLQSIYYELAAAKLIWTPEEDDRLIRAVIRLGPPELQPNIWTLIKDAFGDIYRASDDYKKRWRILDMPPLEREWDTLEKTQFWRRYMEYQRQGSLFSLPAFQPLQGVPGPVQQIDHEVHRYVAAGTEEKAHDDVMWDNIAEGLEYRHGRDCELYFNKITTNFPKDPGLFDYLTKEIANVYLNPRRANWTAEASRLLVATVNSFKQAGHTVRWKSVAKALGDEYTAQQCESRWYYWEQRGSDLASQDQPLEDSTPAEEPEAEITSTTHNETNSTDPLPKTPPQLWTDKELELLIQGVDSYGRNWIKIRDSFLPHRTTQMLQERFWRSQHKKSGRFSAKERSLLETAIETYGEDASWGLIASQVPGRSASQCRQNWKYSHTHHIQKLDEPWTNQDRERLKSAVERFGKNQWALVSEFVVGKTPVECRHQWREKMNPAINRTRWTDQERGQLMDRVVSIVEAEGDKVLRRTPSNSATSEFVDPMPRYKGKQRVDWKEVAKGMPGRTAEQCRLQFEVHRHLYLIQGDI</sequence>
<keyword evidence="10" id="KW-1185">Reference proteome</keyword>
<dbReference type="PROSITE" id="PS51294">
    <property type="entry name" value="HTH_MYB"/>
    <property type="match status" value="2"/>
</dbReference>
<feature type="domain" description="Myb-like" evidence="6">
    <location>
        <begin position="414"/>
        <end position="462"/>
    </location>
</feature>
<dbReference type="Gene3D" id="1.10.10.60">
    <property type="entry name" value="Homeodomain-like"/>
    <property type="match status" value="6"/>
</dbReference>
<dbReference type="CDD" id="cd11660">
    <property type="entry name" value="SANT_TRF"/>
    <property type="match status" value="1"/>
</dbReference>
<evidence type="ECO:0000259" key="8">
    <source>
        <dbReference type="PROSITE" id="PS51294"/>
    </source>
</evidence>
<feature type="domain" description="Myb-like" evidence="6">
    <location>
        <begin position="618"/>
        <end position="662"/>
    </location>
</feature>
<feature type="domain" description="Myb-like" evidence="6">
    <location>
        <begin position="514"/>
        <end position="553"/>
    </location>
</feature>
<dbReference type="PANTHER" id="PTHR46621">
    <property type="entry name" value="SNRNA-ACTIVATING PROTEIN COMPLEX SUBUNIT 4"/>
    <property type="match status" value="1"/>
</dbReference>
<keyword evidence="4" id="KW-0539">Nucleus</keyword>
<dbReference type="PROSITE" id="PS51293">
    <property type="entry name" value="SANT"/>
    <property type="match status" value="1"/>
</dbReference>
<proteinExistence type="predicted"/>
<dbReference type="AlphaFoldDB" id="A0A9P5ST73"/>
<dbReference type="GO" id="GO:0000978">
    <property type="term" value="F:RNA polymerase II cis-regulatory region sequence-specific DNA binding"/>
    <property type="evidence" value="ECO:0007669"/>
    <property type="project" value="TreeGrafter"/>
</dbReference>
<protein>
    <submittedName>
        <fullName evidence="9">Myb-like DNA-binding domain protein</fullName>
    </submittedName>
</protein>
<dbReference type="InterPro" id="IPR009057">
    <property type="entry name" value="Homeodomain-like_sf"/>
</dbReference>
<evidence type="ECO:0000256" key="2">
    <source>
        <dbReference type="ARBA" id="ARBA00023125"/>
    </source>
</evidence>
<dbReference type="EMBL" id="JAAAUY010000009">
    <property type="protein sequence ID" value="KAF9338093.1"/>
    <property type="molecule type" value="Genomic_DNA"/>
</dbReference>
<feature type="domain" description="SANT" evidence="7">
    <location>
        <begin position="614"/>
        <end position="663"/>
    </location>
</feature>
<keyword evidence="2 9" id="KW-0238">DNA-binding</keyword>
<accession>A0A9P5ST73</accession>
<dbReference type="GO" id="GO:0001006">
    <property type="term" value="F:RNA polymerase III type 3 promoter sequence-specific DNA binding"/>
    <property type="evidence" value="ECO:0007669"/>
    <property type="project" value="TreeGrafter"/>
</dbReference>
<gene>
    <name evidence="9" type="primary">MYB4R1_2</name>
    <name evidence="9" type="ORF">BG006_010909</name>
</gene>
<dbReference type="Proteomes" id="UP000696485">
    <property type="component" value="Unassembled WGS sequence"/>
</dbReference>
<feature type="domain" description="Myb-like" evidence="6">
    <location>
        <begin position="91"/>
        <end position="134"/>
    </location>
</feature>
<evidence type="ECO:0000259" key="7">
    <source>
        <dbReference type="PROSITE" id="PS51293"/>
    </source>
</evidence>
<evidence type="ECO:0000256" key="3">
    <source>
        <dbReference type="ARBA" id="ARBA00023163"/>
    </source>
</evidence>
<dbReference type="InterPro" id="IPR001005">
    <property type="entry name" value="SANT/Myb"/>
</dbReference>
<evidence type="ECO:0000313" key="10">
    <source>
        <dbReference type="Proteomes" id="UP000696485"/>
    </source>
</evidence>
<dbReference type="SUPFAM" id="SSF46689">
    <property type="entry name" value="Homeodomain-like"/>
    <property type="match status" value="4"/>
</dbReference>
<dbReference type="SMART" id="SM00717">
    <property type="entry name" value="SANT"/>
    <property type="match status" value="9"/>
</dbReference>
<feature type="domain" description="Myb-like" evidence="6">
    <location>
        <begin position="556"/>
        <end position="605"/>
    </location>
</feature>
<evidence type="ECO:0000256" key="5">
    <source>
        <dbReference type="SAM" id="MobiDB-lite"/>
    </source>
</evidence>
<feature type="region of interest" description="Disordered" evidence="5">
    <location>
        <begin position="473"/>
        <end position="511"/>
    </location>
</feature>
<dbReference type="GO" id="GO:0042796">
    <property type="term" value="P:snRNA transcription by RNA polymerase III"/>
    <property type="evidence" value="ECO:0007669"/>
    <property type="project" value="TreeGrafter"/>
</dbReference>
<dbReference type="Pfam" id="PF00249">
    <property type="entry name" value="Myb_DNA-binding"/>
    <property type="match status" value="3"/>
</dbReference>
<dbReference type="PANTHER" id="PTHR46621:SF1">
    <property type="entry name" value="SNRNA-ACTIVATING PROTEIN COMPLEX SUBUNIT 4"/>
    <property type="match status" value="1"/>
</dbReference>
<feature type="domain" description="HTH myb-type" evidence="8">
    <location>
        <begin position="556"/>
        <end position="605"/>
    </location>
</feature>
<evidence type="ECO:0000259" key="6">
    <source>
        <dbReference type="PROSITE" id="PS50090"/>
    </source>
</evidence>
<dbReference type="GO" id="GO:0019185">
    <property type="term" value="C:snRNA-activating protein complex"/>
    <property type="evidence" value="ECO:0007669"/>
    <property type="project" value="TreeGrafter"/>
</dbReference>
<keyword evidence="3" id="KW-0804">Transcription</keyword>
<feature type="domain" description="Myb-like" evidence="6">
    <location>
        <begin position="663"/>
        <end position="745"/>
    </location>
</feature>
<feature type="domain" description="Myb-like" evidence="6">
    <location>
        <begin position="246"/>
        <end position="296"/>
    </location>
</feature>
<feature type="domain" description="HTH myb-type" evidence="8">
    <location>
        <begin position="618"/>
        <end position="666"/>
    </location>
</feature>
<dbReference type="CDD" id="cd00167">
    <property type="entry name" value="SANT"/>
    <property type="match status" value="3"/>
</dbReference>